<dbReference type="HOGENOM" id="CLU_010194_2_1_2"/>
<dbReference type="PhylomeDB" id="Q8TP33"/>
<dbReference type="GO" id="GO:0016491">
    <property type="term" value="F:oxidoreductase activity"/>
    <property type="evidence" value="ECO:0007669"/>
    <property type="project" value="UniProtKB-KW"/>
</dbReference>
<evidence type="ECO:0000313" key="5">
    <source>
        <dbReference type="Proteomes" id="UP000002487"/>
    </source>
</evidence>
<gene>
    <name evidence="4" type="ordered locus">MA_2091</name>
</gene>
<dbReference type="STRING" id="188937.MA_2091"/>
<dbReference type="AlphaFoldDB" id="Q8TP33"/>
<name>Q8TP33_METAC</name>
<dbReference type="RefSeq" id="WP_011022080.1">
    <property type="nucleotide sequence ID" value="NC_003552.1"/>
</dbReference>
<dbReference type="KEGG" id="mac:MA_2091"/>
<dbReference type="InParanoid" id="Q8TP33"/>
<dbReference type="GeneID" id="1473980"/>
<dbReference type="PANTHER" id="PTHR44196:SF1">
    <property type="entry name" value="DEHYDROGENASE_REDUCTASE SDR FAMILY MEMBER 7B"/>
    <property type="match status" value="1"/>
</dbReference>
<dbReference type="PRINTS" id="PR00080">
    <property type="entry name" value="SDRFAMILY"/>
</dbReference>
<dbReference type="Proteomes" id="UP000002487">
    <property type="component" value="Chromosome"/>
</dbReference>
<dbReference type="InterPro" id="IPR036291">
    <property type="entry name" value="NAD(P)-bd_dom_sf"/>
</dbReference>
<keyword evidence="2" id="KW-0560">Oxidoreductase</keyword>
<evidence type="ECO:0000256" key="2">
    <source>
        <dbReference type="ARBA" id="ARBA00023002"/>
    </source>
</evidence>
<accession>Q8TP33</accession>
<reference evidence="4 5" key="1">
    <citation type="journal article" date="2002" name="Genome Res.">
        <title>The genome of Methanosarcina acetivorans reveals extensive metabolic and physiological diversity.</title>
        <authorList>
            <person name="Galagan J.E."/>
            <person name="Nusbaum C."/>
            <person name="Roy A."/>
            <person name="Endrizzi M.G."/>
            <person name="Macdonald P."/>
            <person name="FitzHugh W."/>
            <person name="Calvo S."/>
            <person name="Engels R."/>
            <person name="Smirnov S."/>
            <person name="Atnoor D."/>
            <person name="Brown A."/>
            <person name="Allen N."/>
            <person name="Naylor J."/>
            <person name="Stange-Thomann N."/>
            <person name="DeArellano K."/>
            <person name="Johnson R."/>
            <person name="Linton L."/>
            <person name="McEwan P."/>
            <person name="McKernan K."/>
            <person name="Talamas J."/>
            <person name="Tirrell A."/>
            <person name="Ye W."/>
            <person name="Zimmer A."/>
            <person name="Barber R.D."/>
            <person name="Cann I."/>
            <person name="Graham D.E."/>
            <person name="Grahame D.A."/>
            <person name="Guss A."/>
            <person name="Hedderich R."/>
            <person name="Ingram-Smith C."/>
            <person name="Kuettner C.H."/>
            <person name="Krzycki J.A."/>
            <person name="Leigh J.A."/>
            <person name="Li W."/>
            <person name="Liu J."/>
            <person name="Mukhopadhyay B."/>
            <person name="Reeve J.N."/>
            <person name="Smith K."/>
            <person name="Springer T.A."/>
            <person name="Umayam L.A."/>
            <person name="White O."/>
            <person name="White R.H."/>
            <person name="de Macario E.C."/>
            <person name="Ferry J.G."/>
            <person name="Jarrell K.F."/>
            <person name="Jing H."/>
            <person name="Macario A.J.L."/>
            <person name="Paulsen I."/>
            <person name="Pritchett M."/>
            <person name="Sowers K.R."/>
            <person name="Swanson R.V."/>
            <person name="Zinder S.H."/>
            <person name="Lander E."/>
            <person name="Metcalf W.W."/>
            <person name="Birren B."/>
        </authorList>
    </citation>
    <scope>NUCLEOTIDE SEQUENCE [LARGE SCALE GENOMIC DNA]</scope>
    <source>
        <strain evidence="5">ATCC 35395 / DSM 2834 / JCM 12185 / C2A</strain>
    </source>
</reference>
<dbReference type="PANTHER" id="PTHR44196">
    <property type="entry name" value="DEHYDROGENASE/REDUCTASE SDR FAMILY MEMBER 7B"/>
    <property type="match status" value="1"/>
</dbReference>
<proteinExistence type="inferred from homology"/>
<organism evidence="4 5">
    <name type="scientific">Methanosarcina acetivorans (strain ATCC 35395 / DSM 2834 / JCM 12185 / C2A)</name>
    <dbReference type="NCBI Taxonomy" id="188937"/>
    <lineage>
        <taxon>Archaea</taxon>
        <taxon>Methanobacteriati</taxon>
        <taxon>Methanobacteriota</taxon>
        <taxon>Stenosarchaea group</taxon>
        <taxon>Methanomicrobia</taxon>
        <taxon>Methanosarcinales</taxon>
        <taxon>Methanosarcinaceae</taxon>
        <taxon>Methanosarcina</taxon>
    </lineage>
</organism>
<dbReference type="PRINTS" id="PR00081">
    <property type="entry name" value="GDHRDH"/>
</dbReference>
<evidence type="ECO:0000256" key="1">
    <source>
        <dbReference type="ARBA" id="ARBA00006484"/>
    </source>
</evidence>
<evidence type="ECO:0000256" key="3">
    <source>
        <dbReference type="RuleBase" id="RU000363"/>
    </source>
</evidence>
<dbReference type="EMBL" id="AE010299">
    <property type="protein sequence ID" value="AAM05491.1"/>
    <property type="molecule type" value="Genomic_DNA"/>
</dbReference>
<comment type="similarity">
    <text evidence="1 3">Belongs to the short-chain dehydrogenases/reductases (SDR) family.</text>
</comment>
<dbReference type="PROSITE" id="PS00061">
    <property type="entry name" value="ADH_SHORT"/>
    <property type="match status" value="1"/>
</dbReference>
<protein>
    <submittedName>
        <fullName evidence="4">Short chain dehydrogenase</fullName>
    </submittedName>
</protein>
<dbReference type="EnsemblBacteria" id="AAM05491">
    <property type="protein sequence ID" value="AAM05491"/>
    <property type="gene ID" value="MA_2091"/>
</dbReference>
<dbReference type="PIRSF" id="PIRSF000126">
    <property type="entry name" value="11-beta-HSD1"/>
    <property type="match status" value="1"/>
</dbReference>
<dbReference type="OrthoDB" id="24596at2157"/>
<sequence length="245" mass="27651">MKIDGKNIVITGASKGLGRELALHLSRKNANVILIARTESLLRKVQTEIETLTAHAPCIIQCDISSEKEVLRMRSIIENNFTCVDVLINNAGFGTYEVSEKLSNQEMRKHFEVNFFGAYYCTKALLPLIKKSDCGYILNVGSLFSKISLAENSVYAATKFALAGFTEGLREELRPCNIKVGLLLPGSMATSFQDNKDNNIRAPAFMTLKPEKVAKASEKMIRKRKKQMIIYRWMMYLIKIRQLFA</sequence>
<dbReference type="Gene3D" id="3.40.50.720">
    <property type="entry name" value="NAD(P)-binding Rossmann-like Domain"/>
    <property type="match status" value="1"/>
</dbReference>
<dbReference type="SUPFAM" id="SSF51735">
    <property type="entry name" value="NAD(P)-binding Rossmann-fold domains"/>
    <property type="match status" value="1"/>
</dbReference>
<dbReference type="InterPro" id="IPR002347">
    <property type="entry name" value="SDR_fam"/>
</dbReference>
<dbReference type="InterPro" id="IPR020904">
    <property type="entry name" value="Sc_DH/Rdtase_CS"/>
</dbReference>
<keyword evidence="5" id="KW-1185">Reference proteome</keyword>
<evidence type="ECO:0000313" key="4">
    <source>
        <dbReference type="EMBL" id="AAM05491.1"/>
    </source>
</evidence>
<dbReference type="Pfam" id="PF00106">
    <property type="entry name" value="adh_short"/>
    <property type="match status" value="1"/>
</dbReference>